<proteinExistence type="predicted"/>
<evidence type="ECO:0000313" key="1">
    <source>
        <dbReference type="EMBL" id="OCT61085.1"/>
    </source>
</evidence>
<reference evidence="2" key="1">
    <citation type="journal article" date="2016" name="Nature">
        <title>Genome evolution in the allotetraploid frog Xenopus laevis.</title>
        <authorList>
            <person name="Session A.M."/>
            <person name="Uno Y."/>
            <person name="Kwon T."/>
            <person name="Chapman J.A."/>
            <person name="Toyoda A."/>
            <person name="Takahashi S."/>
            <person name="Fukui A."/>
            <person name="Hikosaka A."/>
            <person name="Suzuki A."/>
            <person name="Kondo M."/>
            <person name="van Heeringen S.J."/>
            <person name="Quigley I."/>
            <person name="Heinz S."/>
            <person name="Ogino H."/>
            <person name="Ochi H."/>
            <person name="Hellsten U."/>
            <person name="Lyons J.B."/>
            <person name="Simakov O."/>
            <person name="Putnam N."/>
            <person name="Stites J."/>
            <person name="Kuroki Y."/>
            <person name="Tanaka T."/>
            <person name="Michiue T."/>
            <person name="Watanabe M."/>
            <person name="Bogdanovic O."/>
            <person name="Lister R."/>
            <person name="Georgiou G."/>
            <person name="Paranjpe S.S."/>
            <person name="van Kruijsbergen I."/>
            <person name="Shu S."/>
            <person name="Carlson J."/>
            <person name="Kinoshita T."/>
            <person name="Ohta Y."/>
            <person name="Mawaribuchi S."/>
            <person name="Jenkins J."/>
            <person name="Grimwood J."/>
            <person name="Schmutz J."/>
            <person name="Mitros T."/>
            <person name="Mozaffari S.V."/>
            <person name="Suzuki Y."/>
            <person name="Haramoto Y."/>
            <person name="Yamamoto T.S."/>
            <person name="Takagi C."/>
            <person name="Heald R."/>
            <person name="Miller K."/>
            <person name="Haudenschild C."/>
            <person name="Kitzman J."/>
            <person name="Nakayama T."/>
            <person name="Izutsu Y."/>
            <person name="Robert J."/>
            <person name="Fortriede J."/>
            <person name="Burns K."/>
            <person name="Lotay V."/>
            <person name="Karimi K."/>
            <person name="Yasuoka Y."/>
            <person name="Dichmann D.S."/>
            <person name="Flajnik M.F."/>
            <person name="Houston D.W."/>
            <person name="Shendure J."/>
            <person name="DuPasquier L."/>
            <person name="Vize P.D."/>
            <person name="Zorn A.M."/>
            <person name="Ito M."/>
            <person name="Marcotte E.M."/>
            <person name="Wallingford J.B."/>
            <person name="Ito Y."/>
            <person name="Asashima M."/>
            <person name="Ueno N."/>
            <person name="Matsuda Y."/>
            <person name="Veenstra G.J."/>
            <person name="Fujiyama A."/>
            <person name="Harland R.M."/>
            <person name="Taira M."/>
            <person name="Rokhsar D.S."/>
        </authorList>
    </citation>
    <scope>NUCLEOTIDE SEQUENCE [LARGE SCALE GENOMIC DNA]</scope>
    <source>
        <strain evidence="2">J</strain>
    </source>
</reference>
<accession>A0A974H1J0</accession>
<protein>
    <submittedName>
        <fullName evidence="1">Uncharacterized protein</fullName>
    </submittedName>
</protein>
<dbReference type="AlphaFoldDB" id="A0A974H1J0"/>
<organism evidence="1 2">
    <name type="scientific">Xenopus laevis</name>
    <name type="common">African clawed frog</name>
    <dbReference type="NCBI Taxonomy" id="8355"/>
    <lineage>
        <taxon>Eukaryota</taxon>
        <taxon>Metazoa</taxon>
        <taxon>Chordata</taxon>
        <taxon>Craniata</taxon>
        <taxon>Vertebrata</taxon>
        <taxon>Euteleostomi</taxon>
        <taxon>Amphibia</taxon>
        <taxon>Batrachia</taxon>
        <taxon>Anura</taxon>
        <taxon>Pipoidea</taxon>
        <taxon>Pipidae</taxon>
        <taxon>Xenopodinae</taxon>
        <taxon>Xenopus</taxon>
        <taxon>Xenopus</taxon>
    </lineage>
</organism>
<name>A0A974H1J0_XENLA</name>
<feature type="non-terminal residue" evidence="1">
    <location>
        <position position="22"/>
    </location>
</feature>
<evidence type="ECO:0000313" key="2">
    <source>
        <dbReference type="Proteomes" id="UP000694892"/>
    </source>
</evidence>
<dbReference type="EMBL" id="CM004483">
    <property type="protein sequence ID" value="OCT61085.1"/>
    <property type="molecule type" value="Genomic_DNA"/>
</dbReference>
<dbReference type="Proteomes" id="UP000694892">
    <property type="component" value="Chromosome 9_10S"/>
</dbReference>
<sequence length="22" mass="2399">MVDGVMILPILMMVAFSSPSME</sequence>
<gene>
    <name evidence="1" type="ORF">XELAEV_180471131mg</name>
</gene>
<dbReference type="OMA" id="VFERGCI"/>